<dbReference type="CDD" id="cd06174">
    <property type="entry name" value="MFS"/>
    <property type="match status" value="1"/>
</dbReference>
<feature type="transmembrane region" description="Helical" evidence="1">
    <location>
        <begin position="399"/>
        <end position="419"/>
    </location>
</feature>
<dbReference type="PANTHER" id="PTHR23526:SF2">
    <property type="entry name" value="MAJOR FACILITATOR SUPERFAMILY (MFS) PROFILE DOMAIN-CONTAINING PROTEIN"/>
    <property type="match status" value="1"/>
</dbReference>
<sequence length="425" mass="43089">MSVTRTPEPAQATQGLFARIAGEAPEDRAEARNGLRHICSLSLTKISDGLIDPKLVLSWLLSAVAAPSALVGLLVPIREAGALLPQVFLADRAERMKRRKWMWVAGSAVQGVAALAIALAGWLLEGLAAGLAICGALAVLALARAGCSVSYKDVLGKTVGESRRGAVTGFAGSAASLGVLVFALLLVSGLMEAKAPVLIAIAVAGLFWLAAAAIFSTIEEAPSEDRTGADMTAFREVLADGGLRRFILVRGLLVSTALAPPYIVLLAQAGGDALLGQLGALVLASAAASFVSSYVWGRLADRSSRMVLALSGAAGAATMAGALLLAWAGLIGQLWAGPAAIFGLMVAYHGVRQARSVWLVDYAPEARRASYTAVANTSIGIILLAVGAGGGALSLVSPAVAVAGFGALALLGGLLALGLPEAEEG</sequence>
<feature type="transmembrane region" description="Helical" evidence="1">
    <location>
        <begin position="307"/>
        <end position="328"/>
    </location>
</feature>
<feature type="transmembrane region" description="Helical" evidence="1">
    <location>
        <begin position="56"/>
        <end position="75"/>
    </location>
</feature>
<dbReference type="Gene3D" id="1.20.1250.20">
    <property type="entry name" value="MFS general substrate transporter like domains"/>
    <property type="match status" value="2"/>
</dbReference>
<dbReference type="SUPFAM" id="SSF103473">
    <property type="entry name" value="MFS general substrate transporter"/>
    <property type="match status" value="1"/>
</dbReference>
<feature type="transmembrane region" description="Helical" evidence="1">
    <location>
        <begin position="273"/>
        <end position="295"/>
    </location>
</feature>
<dbReference type="PANTHER" id="PTHR23526">
    <property type="entry name" value="INTEGRAL MEMBRANE TRANSPORT PROTEIN-RELATED"/>
    <property type="match status" value="1"/>
</dbReference>
<feature type="transmembrane region" description="Helical" evidence="1">
    <location>
        <begin position="167"/>
        <end position="191"/>
    </location>
</feature>
<feature type="transmembrane region" description="Helical" evidence="1">
    <location>
        <begin position="334"/>
        <end position="351"/>
    </location>
</feature>
<evidence type="ECO:0000256" key="1">
    <source>
        <dbReference type="SAM" id="Phobius"/>
    </source>
</evidence>
<feature type="transmembrane region" description="Helical" evidence="1">
    <location>
        <begin position="371"/>
        <end position="393"/>
    </location>
</feature>
<feature type="transmembrane region" description="Helical" evidence="1">
    <location>
        <begin position="247"/>
        <end position="267"/>
    </location>
</feature>
<comment type="caution">
    <text evidence="2">The sequence shown here is derived from an EMBL/GenBank/DDBJ whole genome shotgun (WGS) entry which is preliminary data.</text>
</comment>
<proteinExistence type="predicted"/>
<evidence type="ECO:0000313" key="2">
    <source>
        <dbReference type="EMBL" id="GGL85520.1"/>
    </source>
</evidence>
<gene>
    <name evidence="2" type="ORF">GCM10011534_04300</name>
</gene>
<reference evidence="2" key="1">
    <citation type="journal article" date="2014" name="Int. J. Syst. Evol. Microbiol.">
        <title>Complete genome sequence of Corynebacterium casei LMG S-19264T (=DSM 44701T), isolated from a smear-ripened cheese.</title>
        <authorList>
            <consortium name="US DOE Joint Genome Institute (JGI-PGF)"/>
            <person name="Walter F."/>
            <person name="Albersmeier A."/>
            <person name="Kalinowski J."/>
            <person name="Ruckert C."/>
        </authorList>
    </citation>
    <scope>NUCLEOTIDE SEQUENCE</scope>
    <source>
        <strain evidence="2">CGMCC 1.6293</strain>
    </source>
</reference>
<keyword evidence="1" id="KW-0472">Membrane</keyword>
<reference evidence="2" key="2">
    <citation type="submission" date="2020-09" db="EMBL/GenBank/DDBJ databases">
        <authorList>
            <person name="Sun Q."/>
            <person name="Zhou Y."/>
        </authorList>
    </citation>
    <scope>NUCLEOTIDE SEQUENCE</scope>
    <source>
        <strain evidence="2">CGMCC 1.6293</strain>
    </source>
</reference>
<dbReference type="AlphaFoldDB" id="A0A917SKK2"/>
<dbReference type="EMBL" id="BMLF01000001">
    <property type="protein sequence ID" value="GGL85520.1"/>
    <property type="molecule type" value="Genomic_DNA"/>
</dbReference>
<dbReference type="InterPro" id="IPR052528">
    <property type="entry name" value="Sugar_transport-like"/>
</dbReference>
<feature type="transmembrane region" description="Helical" evidence="1">
    <location>
        <begin position="197"/>
        <end position="218"/>
    </location>
</feature>
<organism evidence="2 3">
    <name type="scientific">Pseudooceanicola nanhaiensis</name>
    <dbReference type="NCBI Taxonomy" id="375761"/>
    <lineage>
        <taxon>Bacteria</taxon>
        <taxon>Pseudomonadati</taxon>
        <taxon>Pseudomonadota</taxon>
        <taxon>Alphaproteobacteria</taxon>
        <taxon>Rhodobacterales</taxon>
        <taxon>Paracoccaceae</taxon>
        <taxon>Pseudooceanicola</taxon>
    </lineage>
</organism>
<feature type="transmembrane region" description="Helical" evidence="1">
    <location>
        <begin position="128"/>
        <end position="147"/>
    </location>
</feature>
<keyword evidence="1" id="KW-0812">Transmembrane</keyword>
<dbReference type="RefSeq" id="WP_036538237.1">
    <property type="nucleotide sequence ID" value="NZ_BMLF01000001.1"/>
</dbReference>
<name>A0A917SKK2_9RHOB</name>
<accession>A0A917SKK2</accession>
<keyword evidence="1" id="KW-1133">Transmembrane helix</keyword>
<dbReference type="Proteomes" id="UP000649829">
    <property type="component" value="Unassembled WGS sequence"/>
</dbReference>
<protein>
    <submittedName>
        <fullName evidence="2">MFS transporter</fullName>
    </submittedName>
</protein>
<dbReference type="InterPro" id="IPR036259">
    <property type="entry name" value="MFS_trans_sf"/>
</dbReference>
<keyword evidence="3" id="KW-1185">Reference proteome</keyword>
<feature type="transmembrane region" description="Helical" evidence="1">
    <location>
        <begin position="101"/>
        <end position="122"/>
    </location>
</feature>
<evidence type="ECO:0000313" key="3">
    <source>
        <dbReference type="Proteomes" id="UP000649829"/>
    </source>
</evidence>